<dbReference type="InterPro" id="IPR049492">
    <property type="entry name" value="BD-FAE-like_dom"/>
</dbReference>
<dbReference type="PANTHER" id="PTHR48081:SF13">
    <property type="entry name" value="ALPHA_BETA HYDROLASE"/>
    <property type="match status" value="1"/>
</dbReference>
<dbReference type="Pfam" id="PF20434">
    <property type="entry name" value="BD-FAE"/>
    <property type="match status" value="1"/>
</dbReference>
<keyword evidence="1" id="KW-0378">Hydrolase</keyword>
<dbReference type="AlphaFoldDB" id="F0SRK5"/>
<reference evidence="6" key="1">
    <citation type="submission" date="2011-02" db="EMBL/GenBank/DDBJ databases">
        <title>The complete genome of Planctomyces brasiliensis DSM 5305.</title>
        <authorList>
            <person name="Lucas S."/>
            <person name="Copeland A."/>
            <person name="Lapidus A."/>
            <person name="Bruce D."/>
            <person name="Goodwin L."/>
            <person name="Pitluck S."/>
            <person name="Kyrpides N."/>
            <person name="Mavromatis K."/>
            <person name="Pagani I."/>
            <person name="Ivanova N."/>
            <person name="Ovchinnikova G."/>
            <person name="Lu M."/>
            <person name="Detter J.C."/>
            <person name="Han C."/>
            <person name="Land M."/>
            <person name="Hauser L."/>
            <person name="Markowitz V."/>
            <person name="Cheng J.-F."/>
            <person name="Hugenholtz P."/>
            <person name="Woyke T."/>
            <person name="Wu D."/>
            <person name="Tindall B."/>
            <person name="Pomrenke H.G."/>
            <person name="Brambilla E."/>
            <person name="Klenk H.-P."/>
            <person name="Eisen J.A."/>
        </authorList>
    </citation>
    <scope>NUCLEOTIDE SEQUENCE [LARGE SCALE GENOMIC DNA]</scope>
    <source>
        <strain evidence="6">ATCC 49424 / DSM 5305 / JCM 21570 / NBRC 103401 / IFAM 1448</strain>
    </source>
</reference>
<dbReference type="Gene3D" id="3.40.50.1820">
    <property type="entry name" value="alpha/beta hydrolase"/>
    <property type="match status" value="1"/>
</dbReference>
<name>F0SRK5_RUBBR</name>
<evidence type="ECO:0000256" key="2">
    <source>
        <dbReference type="SAM" id="MobiDB-lite"/>
    </source>
</evidence>
<feature type="region of interest" description="Disordered" evidence="2">
    <location>
        <begin position="24"/>
        <end position="62"/>
    </location>
</feature>
<proteinExistence type="predicted"/>
<dbReference type="InterPro" id="IPR050300">
    <property type="entry name" value="GDXG_lipolytic_enzyme"/>
</dbReference>
<evidence type="ECO:0000313" key="6">
    <source>
        <dbReference type="Proteomes" id="UP000006860"/>
    </source>
</evidence>
<dbReference type="PANTHER" id="PTHR48081">
    <property type="entry name" value="AB HYDROLASE SUPERFAMILY PROTEIN C4A8.06C"/>
    <property type="match status" value="1"/>
</dbReference>
<dbReference type="HOGENOM" id="CLU_012494_4_0_0"/>
<feature type="chain" id="PRO_5003257258" evidence="3">
    <location>
        <begin position="25"/>
        <end position="347"/>
    </location>
</feature>
<evidence type="ECO:0000256" key="1">
    <source>
        <dbReference type="ARBA" id="ARBA00022801"/>
    </source>
</evidence>
<feature type="compositionally biased region" description="Basic and acidic residues" evidence="2">
    <location>
        <begin position="29"/>
        <end position="50"/>
    </location>
</feature>
<keyword evidence="6" id="KW-1185">Reference proteome</keyword>
<dbReference type="OrthoDB" id="265201at2"/>
<accession>F0SRK5</accession>
<protein>
    <submittedName>
        <fullName evidence="5">Carboxylesterase type B</fullName>
    </submittedName>
</protein>
<evidence type="ECO:0000313" key="5">
    <source>
        <dbReference type="EMBL" id="ADY59128.1"/>
    </source>
</evidence>
<gene>
    <name evidence="5" type="ordered locus">Plabr_1517</name>
</gene>
<evidence type="ECO:0000259" key="4">
    <source>
        <dbReference type="Pfam" id="PF20434"/>
    </source>
</evidence>
<keyword evidence="3" id="KW-0732">Signal</keyword>
<feature type="domain" description="BD-FAE-like" evidence="4">
    <location>
        <begin position="94"/>
        <end position="307"/>
    </location>
</feature>
<dbReference type="Proteomes" id="UP000006860">
    <property type="component" value="Chromosome"/>
</dbReference>
<dbReference type="GO" id="GO:0016787">
    <property type="term" value="F:hydrolase activity"/>
    <property type="evidence" value="ECO:0007669"/>
    <property type="project" value="UniProtKB-KW"/>
</dbReference>
<dbReference type="eggNOG" id="COG0657">
    <property type="taxonomic scope" value="Bacteria"/>
</dbReference>
<dbReference type="KEGG" id="pbs:Plabr_1517"/>
<sequence>MSLFNYRLLSVICLALLFSTTNEAAAQRPDGERAPAAEQEGRGERGERGGRSGRSRTEPPPVLDAEFIATKLPAGVEYVSDVVFKTVDDLELKLDLLLPAGESKQPRPVAVWIHGGAWMRGNKARDLHRFDQLTSRILQDGIAFVSISYRLTSQGQFPDQIQDCNDALAFVHAHREKYNLDTSKMIILGTSAGGHLASLVGTSTPHHISEFFTTTSQPDWTIRGIVNFYGPADLLVMQGKRDAADAESDRSPEARLLGHAPLLRPDLARAASPTTYINKQSPPFLIFHGDQDTTVPITQSILLNAWLQTENVPSELVVVEGARHGDQKFDDTPYNDKAIEFIHNVLK</sequence>
<dbReference type="InterPro" id="IPR029058">
    <property type="entry name" value="AB_hydrolase_fold"/>
</dbReference>
<dbReference type="SUPFAM" id="SSF53474">
    <property type="entry name" value="alpha/beta-Hydrolases"/>
    <property type="match status" value="1"/>
</dbReference>
<feature type="signal peptide" evidence="3">
    <location>
        <begin position="1"/>
        <end position="24"/>
    </location>
</feature>
<dbReference type="RefSeq" id="WP_013627856.1">
    <property type="nucleotide sequence ID" value="NC_015174.1"/>
</dbReference>
<dbReference type="EMBL" id="CP002546">
    <property type="protein sequence ID" value="ADY59128.1"/>
    <property type="molecule type" value="Genomic_DNA"/>
</dbReference>
<organism evidence="5 6">
    <name type="scientific">Rubinisphaera brasiliensis (strain ATCC 49424 / DSM 5305 / JCM 21570 / IAM 15109 / NBRC 103401 / IFAM 1448)</name>
    <name type="common">Planctomyces brasiliensis</name>
    <dbReference type="NCBI Taxonomy" id="756272"/>
    <lineage>
        <taxon>Bacteria</taxon>
        <taxon>Pseudomonadati</taxon>
        <taxon>Planctomycetota</taxon>
        <taxon>Planctomycetia</taxon>
        <taxon>Planctomycetales</taxon>
        <taxon>Planctomycetaceae</taxon>
        <taxon>Rubinisphaera</taxon>
    </lineage>
</organism>
<evidence type="ECO:0000256" key="3">
    <source>
        <dbReference type="SAM" id="SignalP"/>
    </source>
</evidence>